<evidence type="ECO:0000313" key="1">
    <source>
        <dbReference type="EMBL" id="CBY34591.1"/>
    </source>
</evidence>
<dbReference type="EMBL" id="FN654523">
    <property type="protein sequence ID" value="CBY34591.1"/>
    <property type="molecule type" value="Genomic_DNA"/>
</dbReference>
<feature type="non-terminal residue" evidence="1">
    <location>
        <position position="1"/>
    </location>
</feature>
<accession>E4YGG7</accession>
<dbReference type="AlphaFoldDB" id="E4YGG7"/>
<gene>
    <name evidence="1" type="ORF">GSOID_T00024619001</name>
</gene>
<sequence>SWRHSGRSFRRHQNSHSFQWAEFRSQALLHASFARSVLRNQEVRA</sequence>
<organism evidence="1">
    <name type="scientific">Oikopleura dioica</name>
    <name type="common">Tunicate</name>
    <dbReference type="NCBI Taxonomy" id="34765"/>
    <lineage>
        <taxon>Eukaryota</taxon>
        <taxon>Metazoa</taxon>
        <taxon>Chordata</taxon>
        <taxon>Tunicata</taxon>
        <taxon>Appendicularia</taxon>
        <taxon>Copelata</taxon>
        <taxon>Oikopleuridae</taxon>
        <taxon>Oikopleura</taxon>
    </lineage>
</organism>
<dbReference type="Proteomes" id="UP000011014">
    <property type="component" value="Unassembled WGS sequence"/>
</dbReference>
<name>E4YGG7_OIKDI</name>
<protein>
    <submittedName>
        <fullName evidence="1">Uncharacterized protein</fullName>
    </submittedName>
</protein>
<reference evidence="1" key="1">
    <citation type="journal article" date="2010" name="Science">
        <title>Plasticity of animal genome architecture unmasked by rapid evolution of a pelagic tunicate.</title>
        <authorList>
            <person name="Denoeud F."/>
            <person name="Henriet S."/>
            <person name="Mungpakdee S."/>
            <person name="Aury J.M."/>
            <person name="Da Silva C."/>
            <person name="Brinkmann H."/>
            <person name="Mikhaleva J."/>
            <person name="Olsen L.C."/>
            <person name="Jubin C."/>
            <person name="Canestro C."/>
            <person name="Bouquet J.M."/>
            <person name="Danks G."/>
            <person name="Poulain J."/>
            <person name="Campsteijn C."/>
            <person name="Adamski M."/>
            <person name="Cross I."/>
            <person name="Yadetie F."/>
            <person name="Muffato M."/>
            <person name="Louis A."/>
            <person name="Butcher S."/>
            <person name="Tsagkogeorga G."/>
            <person name="Konrad A."/>
            <person name="Singh S."/>
            <person name="Jensen M.F."/>
            <person name="Cong E.H."/>
            <person name="Eikeseth-Otteraa H."/>
            <person name="Noel B."/>
            <person name="Anthouard V."/>
            <person name="Porcel B.M."/>
            <person name="Kachouri-Lafond R."/>
            <person name="Nishino A."/>
            <person name="Ugolini M."/>
            <person name="Chourrout P."/>
            <person name="Nishida H."/>
            <person name="Aasland R."/>
            <person name="Huzurbazar S."/>
            <person name="Westhof E."/>
            <person name="Delsuc F."/>
            <person name="Lehrach H."/>
            <person name="Reinhardt R."/>
            <person name="Weissenbach J."/>
            <person name="Roy S.W."/>
            <person name="Artiguenave F."/>
            <person name="Postlethwait J.H."/>
            <person name="Manak J.R."/>
            <person name="Thompson E.M."/>
            <person name="Jaillon O."/>
            <person name="Du Pasquier L."/>
            <person name="Boudinot P."/>
            <person name="Liberles D.A."/>
            <person name="Volff J.N."/>
            <person name="Philippe H."/>
            <person name="Lenhard B."/>
            <person name="Roest Crollius H."/>
            <person name="Wincker P."/>
            <person name="Chourrout D."/>
        </authorList>
    </citation>
    <scope>NUCLEOTIDE SEQUENCE [LARGE SCALE GENOMIC DNA]</scope>
</reference>
<proteinExistence type="predicted"/>